<feature type="domain" description="YqaJ viral recombinase" evidence="2">
    <location>
        <begin position="30"/>
        <end position="169"/>
    </location>
</feature>
<protein>
    <submittedName>
        <fullName evidence="3">YqaJ viral recombinase family protein</fullName>
    </submittedName>
</protein>
<dbReference type="EMBL" id="JAHLQN010000001">
    <property type="protein sequence ID" value="MBU5628134.1"/>
    <property type="molecule type" value="Genomic_DNA"/>
</dbReference>
<accession>A0ABS6FFM7</accession>
<dbReference type="NCBIfam" id="TIGR03033">
    <property type="entry name" value="phage_rel_nuc"/>
    <property type="match status" value="1"/>
</dbReference>
<sequence>MKPRRNASMENAKCYAPQILVGTEGLPREQWLEYRRKGIGGSDAAAVLGISPFRTGRDLYYDKLNIVTADDAENWVQLEVGTLLEPLVAKIFAHKTGYKIYRRPFMFRHPQYPWMLADLDYMVELPDGTSAILEIKTTNYNAKDNWWYNGEEIVPIYYESQGRHYMAVMNIDRVYFCCLYGNSEDEAMIRRIDRDMAYEEELIALERDFWENHVLTKTPPPYVEADGDLILESLRRKIGPADKDAPPVLLGQTQFGQLSMLLSLQEKKKTLAAEVNKLEKDIKRLKGMLIEKMGTSCTAVYNGSAESYTITYNPVRSAGISKDALERLKDEHPDIYDQYVTVSEWRRFHVKKAALQAA</sequence>
<keyword evidence="1" id="KW-0175">Coiled coil</keyword>
<gene>
    <name evidence="3" type="ORF">KQI82_14575</name>
</gene>
<dbReference type="Proteomes" id="UP000787672">
    <property type="component" value="Unassembled WGS sequence"/>
</dbReference>
<comment type="caution">
    <text evidence="3">The sequence shown here is derived from an EMBL/GenBank/DDBJ whole genome shotgun (WGS) entry which is preliminary data.</text>
</comment>
<keyword evidence="4" id="KW-1185">Reference proteome</keyword>
<organism evidence="3 4">
    <name type="scientific">Dysosmobacter acutus</name>
    <dbReference type="NCBI Taxonomy" id="2841504"/>
    <lineage>
        <taxon>Bacteria</taxon>
        <taxon>Bacillati</taxon>
        <taxon>Bacillota</taxon>
        <taxon>Clostridia</taxon>
        <taxon>Eubacteriales</taxon>
        <taxon>Oscillospiraceae</taxon>
        <taxon>Dysosmobacter</taxon>
    </lineage>
</organism>
<dbReference type="PANTHER" id="PTHR46609:SF6">
    <property type="entry name" value="EXONUCLEASE, PHAGE-TYPE_RECB, C-TERMINAL DOMAIN-CONTAINING PROTEIN-RELATED"/>
    <property type="match status" value="1"/>
</dbReference>
<dbReference type="InterPro" id="IPR017482">
    <property type="entry name" value="Lambda-type_endonuclease"/>
</dbReference>
<name>A0ABS6FFM7_9FIRM</name>
<dbReference type="PANTHER" id="PTHR46609">
    <property type="entry name" value="EXONUCLEASE, PHAGE-TYPE/RECB, C-TERMINAL DOMAIN-CONTAINING PROTEIN"/>
    <property type="match status" value="1"/>
</dbReference>
<feature type="coiled-coil region" evidence="1">
    <location>
        <begin position="261"/>
        <end position="288"/>
    </location>
</feature>
<evidence type="ECO:0000256" key="1">
    <source>
        <dbReference type="SAM" id="Coils"/>
    </source>
</evidence>
<dbReference type="InterPro" id="IPR019080">
    <property type="entry name" value="YqaJ_viral_recombinase"/>
</dbReference>
<evidence type="ECO:0000313" key="4">
    <source>
        <dbReference type="Proteomes" id="UP000787672"/>
    </source>
</evidence>
<evidence type="ECO:0000313" key="3">
    <source>
        <dbReference type="EMBL" id="MBU5628134.1"/>
    </source>
</evidence>
<reference evidence="3 4" key="1">
    <citation type="submission" date="2021-06" db="EMBL/GenBank/DDBJ databases">
        <authorList>
            <person name="Sun Q."/>
            <person name="Li D."/>
        </authorList>
    </citation>
    <scope>NUCLEOTIDE SEQUENCE [LARGE SCALE GENOMIC DNA]</scope>
    <source>
        <strain evidence="3 4">MSJ-2</strain>
    </source>
</reference>
<dbReference type="Pfam" id="PF09588">
    <property type="entry name" value="YqaJ"/>
    <property type="match status" value="1"/>
</dbReference>
<proteinExistence type="predicted"/>
<evidence type="ECO:0000259" key="2">
    <source>
        <dbReference type="Pfam" id="PF09588"/>
    </source>
</evidence>
<dbReference type="InterPro" id="IPR051703">
    <property type="entry name" value="NF-kappa-B_Signaling_Reg"/>
</dbReference>